<dbReference type="RefSeq" id="WP_051171525.1">
    <property type="nucleotide sequence ID" value="NZ_CTRP01000011.1"/>
</dbReference>
<gene>
    <name evidence="1" type="ORF">SpAn4DRAFT_3102</name>
</gene>
<proteinExistence type="predicted"/>
<evidence type="ECO:0000313" key="1">
    <source>
        <dbReference type="EMBL" id="CQR72642.1"/>
    </source>
</evidence>
<accession>A0A0U1KZ01</accession>
<name>A0A0U1KZ01_9FIRM</name>
<dbReference type="InterPro" id="IPR024523">
    <property type="entry name" value="DUF3793"/>
</dbReference>
<keyword evidence="2" id="KW-1185">Reference proteome</keyword>
<protein>
    <submittedName>
        <fullName evidence="1">No significant homology</fullName>
    </submittedName>
</protein>
<reference evidence="2" key="1">
    <citation type="submission" date="2015-03" db="EMBL/GenBank/DDBJ databases">
        <authorList>
            <person name="Nijsse Bart"/>
        </authorList>
    </citation>
    <scope>NUCLEOTIDE SEQUENCE [LARGE SCALE GENOMIC DNA]</scope>
</reference>
<dbReference type="AlphaFoldDB" id="A0A0U1KZ01"/>
<sequence>MKNVLLHKFIAILNTFSDSEYLMAKVELEVAPVLVGLKPSSLMTFSKDSRNHYQIWETFKDKCCEGLKLQYFEMRKTEKYILVLFYNPVLLSEIVLDTENKDFLLGIGYEEELSLKQILQILRERFMYGFPHKIGLILGISKEDVTSFIENGGSEFLFCGYWKVYHKPQEANRLFRRYDMARCNVMQSICQRKNLLTMTA</sequence>
<dbReference type="EMBL" id="CTRP01000011">
    <property type="protein sequence ID" value="CQR72642.1"/>
    <property type="molecule type" value="Genomic_DNA"/>
</dbReference>
<organism evidence="1 2">
    <name type="scientific">Sporomusa ovata</name>
    <dbReference type="NCBI Taxonomy" id="2378"/>
    <lineage>
        <taxon>Bacteria</taxon>
        <taxon>Bacillati</taxon>
        <taxon>Bacillota</taxon>
        <taxon>Negativicutes</taxon>
        <taxon>Selenomonadales</taxon>
        <taxon>Sporomusaceae</taxon>
        <taxon>Sporomusa</taxon>
    </lineage>
</organism>
<dbReference type="Proteomes" id="UP000049855">
    <property type="component" value="Unassembled WGS sequence"/>
</dbReference>
<evidence type="ECO:0000313" key="2">
    <source>
        <dbReference type="Proteomes" id="UP000049855"/>
    </source>
</evidence>
<dbReference type="Pfam" id="PF12672">
    <property type="entry name" value="DUF3793"/>
    <property type="match status" value="1"/>
</dbReference>